<protein>
    <submittedName>
        <fullName evidence="3">Uncharacterized protein</fullName>
    </submittedName>
</protein>
<feature type="compositionally biased region" description="Polar residues" evidence="1">
    <location>
        <begin position="342"/>
        <end position="352"/>
    </location>
</feature>
<dbReference type="EMBL" id="JANIEX010000343">
    <property type="protein sequence ID" value="KAJ3568482.1"/>
    <property type="molecule type" value="Genomic_DNA"/>
</dbReference>
<name>A0AAD5VTN1_9AGAR</name>
<feature type="compositionally biased region" description="Low complexity" evidence="1">
    <location>
        <begin position="355"/>
        <end position="370"/>
    </location>
</feature>
<dbReference type="Proteomes" id="UP001213000">
    <property type="component" value="Unassembled WGS sequence"/>
</dbReference>
<keyword evidence="2" id="KW-0812">Transmembrane</keyword>
<evidence type="ECO:0000256" key="2">
    <source>
        <dbReference type="SAM" id="Phobius"/>
    </source>
</evidence>
<organism evidence="3 4">
    <name type="scientific">Leucocoprinus birnbaumii</name>
    <dbReference type="NCBI Taxonomy" id="56174"/>
    <lineage>
        <taxon>Eukaryota</taxon>
        <taxon>Fungi</taxon>
        <taxon>Dikarya</taxon>
        <taxon>Basidiomycota</taxon>
        <taxon>Agaricomycotina</taxon>
        <taxon>Agaricomycetes</taxon>
        <taxon>Agaricomycetidae</taxon>
        <taxon>Agaricales</taxon>
        <taxon>Agaricineae</taxon>
        <taxon>Agaricaceae</taxon>
        <taxon>Leucocoprinus</taxon>
    </lineage>
</organism>
<feature type="region of interest" description="Disordered" evidence="1">
    <location>
        <begin position="316"/>
        <end position="399"/>
    </location>
</feature>
<evidence type="ECO:0000313" key="3">
    <source>
        <dbReference type="EMBL" id="KAJ3568482.1"/>
    </source>
</evidence>
<keyword evidence="2" id="KW-1133">Transmembrane helix</keyword>
<keyword evidence="2" id="KW-0472">Membrane</keyword>
<evidence type="ECO:0000313" key="4">
    <source>
        <dbReference type="Proteomes" id="UP001213000"/>
    </source>
</evidence>
<reference evidence="3" key="1">
    <citation type="submission" date="2022-07" db="EMBL/GenBank/DDBJ databases">
        <title>Genome Sequence of Leucocoprinus birnbaumii.</title>
        <authorList>
            <person name="Buettner E."/>
        </authorList>
    </citation>
    <scope>NUCLEOTIDE SEQUENCE</scope>
    <source>
        <strain evidence="3">VT141</strain>
    </source>
</reference>
<evidence type="ECO:0000256" key="1">
    <source>
        <dbReference type="SAM" id="MobiDB-lite"/>
    </source>
</evidence>
<feature type="compositionally biased region" description="Polar residues" evidence="1">
    <location>
        <begin position="390"/>
        <end position="399"/>
    </location>
</feature>
<dbReference type="AlphaFoldDB" id="A0AAD5VTN1"/>
<keyword evidence="4" id="KW-1185">Reference proteome</keyword>
<feature type="compositionally biased region" description="Polar residues" evidence="1">
    <location>
        <begin position="30"/>
        <end position="47"/>
    </location>
</feature>
<feature type="compositionally biased region" description="Basic and acidic residues" evidence="1">
    <location>
        <begin position="372"/>
        <end position="382"/>
    </location>
</feature>
<sequence>MGFPRRKNHAIIHRQEIPGAAPTASGITGALTQADPNQGTAAPTLQLDTGVPDGGGFTTAPEIASGITPTITAPPTITPEPSTSQSPSPSVEAASTSASPIALSTVIASCVGAFVGAVALICLGLWFYRRYHRALKAQYGAKGRDPMNARADMQRRLSHREPWGKLEDRNPDDKWEGRTKTEESVGPMEKLTMFNKAPSVRTAYTHTEEEPVQFEMSHPFAQPYSMYNTGRENVSMPSPKPFTASNTWDDAGQGSFLSVRTQSERLSGSMSPSLNMAIPTPPATAPHHHWESAEIVNMEGQSAEIINPFADENKAGVHERRKSSGNPFFGAHEDIPRRRSRSNSLASKTSRASKVRSVSESTVSSVHVPVPKLDKGKGRAIDPFDDENAPASTPFSAPYPTITTSVPTVTASNATPTSPLVPPRPAFANHNASLSTSSSTSSEHAMASLIAALDGAATEEEVQARLRIASPAAFSPLDDVDV</sequence>
<accession>A0AAD5VTN1</accession>
<feature type="region of interest" description="Disordered" evidence="1">
    <location>
        <begin position="157"/>
        <end position="184"/>
    </location>
</feature>
<feature type="region of interest" description="Disordered" evidence="1">
    <location>
        <begin position="17"/>
        <end position="93"/>
    </location>
</feature>
<comment type="caution">
    <text evidence="3">The sequence shown here is derived from an EMBL/GenBank/DDBJ whole genome shotgun (WGS) entry which is preliminary data.</text>
</comment>
<feature type="transmembrane region" description="Helical" evidence="2">
    <location>
        <begin position="101"/>
        <end position="128"/>
    </location>
</feature>
<proteinExistence type="predicted"/>
<feature type="compositionally biased region" description="Basic and acidic residues" evidence="1">
    <location>
        <begin position="157"/>
        <end position="183"/>
    </location>
</feature>
<feature type="compositionally biased region" description="Low complexity" evidence="1">
    <location>
        <begin position="63"/>
        <end position="90"/>
    </location>
</feature>
<gene>
    <name evidence="3" type="ORF">NP233_g5685</name>
</gene>